<dbReference type="InterPro" id="IPR035959">
    <property type="entry name" value="RutC-like_sf"/>
</dbReference>
<keyword evidence="3" id="KW-1185">Reference proteome</keyword>
<dbReference type="OrthoDB" id="9806350at2"/>
<proteinExistence type="predicted"/>
<dbReference type="CDD" id="cd02199">
    <property type="entry name" value="YjgF_YER057c_UK114_like_1"/>
    <property type="match status" value="1"/>
</dbReference>
<dbReference type="SUPFAM" id="SSF55298">
    <property type="entry name" value="YjgF-like"/>
    <property type="match status" value="1"/>
</dbReference>
<gene>
    <name evidence="2" type="ORF">EPK99_03875</name>
</gene>
<accession>A0A3S3SIP2</accession>
<sequence length="158" mass="16901">MAETPEQRLELLGHPLPGTVELASNLLSFKTDPGQVFVSGQLPLESGQRRYVGKVGQSISREEGYAAARLASLNVVAQLSYATNNQLSKIIEVVKVSGFVNCTADFADIPFIVNGASDLFVAVFGDRGRHARFAIGVASLPRGVPFEIDVIAGILDEE</sequence>
<dbReference type="PANTHER" id="PTHR43760">
    <property type="entry name" value="ENDORIBONUCLEASE-RELATED"/>
    <property type="match status" value="1"/>
</dbReference>
<dbReference type="Proteomes" id="UP000287687">
    <property type="component" value="Unassembled WGS sequence"/>
</dbReference>
<dbReference type="Pfam" id="PF14588">
    <property type="entry name" value="YjgF_endoribonc"/>
    <property type="match status" value="1"/>
</dbReference>
<dbReference type="PANTHER" id="PTHR43760:SF1">
    <property type="entry name" value="ENDORIBONUCLEASE L-PSP_CHORISMATE MUTASE-LIKE DOMAIN-CONTAINING PROTEIN"/>
    <property type="match status" value="1"/>
</dbReference>
<dbReference type="EMBL" id="SBIP01000001">
    <property type="protein sequence ID" value="RWX81443.1"/>
    <property type="molecule type" value="Genomic_DNA"/>
</dbReference>
<dbReference type="AlphaFoldDB" id="A0A3S3SIP2"/>
<comment type="caution">
    <text evidence="2">The sequence shown here is derived from an EMBL/GenBank/DDBJ whole genome shotgun (WGS) entry which is preliminary data.</text>
</comment>
<protein>
    <submittedName>
        <fullName evidence="2">RidA family protein</fullName>
    </submittedName>
</protein>
<organism evidence="2 3">
    <name type="scientific">Neorhizobium lilium</name>
    <dbReference type="NCBI Taxonomy" id="2503024"/>
    <lineage>
        <taxon>Bacteria</taxon>
        <taxon>Pseudomonadati</taxon>
        <taxon>Pseudomonadota</taxon>
        <taxon>Alphaproteobacteria</taxon>
        <taxon>Hyphomicrobiales</taxon>
        <taxon>Rhizobiaceae</taxon>
        <taxon>Rhizobium/Agrobacterium group</taxon>
        <taxon>Neorhizobium</taxon>
    </lineage>
</organism>
<evidence type="ECO:0000313" key="2">
    <source>
        <dbReference type="EMBL" id="RWX81443.1"/>
    </source>
</evidence>
<reference evidence="2 3" key="1">
    <citation type="submission" date="2019-01" db="EMBL/GenBank/DDBJ databases">
        <title>The draft genome of Rhizobium sp. 24NR.</title>
        <authorList>
            <person name="Liu L."/>
            <person name="Liang L."/>
            <person name="Shi S."/>
            <person name="Xu L."/>
            <person name="Wang X."/>
            <person name="Li L."/>
            <person name="Zhang X."/>
        </authorList>
    </citation>
    <scope>NUCLEOTIDE SEQUENCE [LARGE SCALE GENOMIC DNA]</scope>
    <source>
        <strain evidence="2 3">24NR</strain>
    </source>
</reference>
<dbReference type="RefSeq" id="WP_128441267.1">
    <property type="nucleotide sequence ID" value="NZ_SBIP01000001.1"/>
</dbReference>
<evidence type="ECO:0000313" key="3">
    <source>
        <dbReference type="Proteomes" id="UP000287687"/>
    </source>
</evidence>
<name>A0A3S3SIP2_9HYPH</name>
<dbReference type="InterPro" id="IPR013813">
    <property type="entry name" value="Endoribo_LPSP/chorism_mut-like"/>
</dbReference>
<evidence type="ECO:0000259" key="1">
    <source>
        <dbReference type="Pfam" id="PF14588"/>
    </source>
</evidence>
<feature type="domain" description="Endoribonuclease L-PSP/chorismate mutase-like" evidence="1">
    <location>
        <begin position="8"/>
        <end position="135"/>
    </location>
</feature>
<dbReference type="Gene3D" id="3.30.1330.40">
    <property type="entry name" value="RutC-like"/>
    <property type="match status" value="1"/>
</dbReference>